<dbReference type="EMBL" id="KN832872">
    <property type="protein sequence ID" value="KIN05327.1"/>
    <property type="molecule type" value="Genomic_DNA"/>
</dbReference>
<feature type="region of interest" description="Disordered" evidence="1">
    <location>
        <begin position="325"/>
        <end position="369"/>
    </location>
</feature>
<gene>
    <name evidence="2" type="ORF">OIDMADRAFT_51138</name>
</gene>
<evidence type="ECO:0000256" key="1">
    <source>
        <dbReference type="SAM" id="MobiDB-lite"/>
    </source>
</evidence>
<protein>
    <submittedName>
        <fullName evidence="2">Uncharacterized protein</fullName>
    </submittedName>
</protein>
<dbReference type="HOGENOM" id="CLU_562705_0_0_1"/>
<evidence type="ECO:0000313" key="3">
    <source>
        <dbReference type="Proteomes" id="UP000054321"/>
    </source>
</evidence>
<dbReference type="STRING" id="913774.A0A0C3HSU4"/>
<reference evidence="3" key="2">
    <citation type="submission" date="2015-01" db="EMBL/GenBank/DDBJ databases">
        <title>Evolutionary Origins and Diversification of the Mycorrhizal Mutualists.</title>
        <authorList>
            <consortium name="DOE Joint Genome Institute"/>
            <consortium name="Mycorrhizal Genomics Consortium"/>
            <person name="Kohler A."/>
            <person name="Kuo A."/>
            <person name="Nagy L.G."/>
            <person name="Floudas D."/>
            <person name="Copeland A."/>
            <person name="Barry K.W."/>
            <person name="Cichocki N."/>
            <person name="Veneault-Fourrey C."/>
            <person name="LaButti K."/>
            <person name="Lindquist E.A."/>
            <person name="Lipzen A."/>
            <person name="Lundell T."/>
            <person name="Morin E."/>
            <person name="Murat C."/>
            <person name="Riley R."/>
            <person name="Ohm R."/>
            <person name="Sun H."/>
            <person name="Tunlid A."/>
            <person name="Henrissat B."/>
            <person name="Grigoriev I.V."/>
            <person name="Hibbett D.S."/>
            <person name="Martin F."/>
        </authorList>
    </citation>
    <scope>NUCLEOTIDE SEQUENCE [LARGE SCALE GENOMIC DNA]</scope>
    <source>
        <strain evidence="3">Zn</strain>
    </source>
</reference>
<proteinExistence type="predicted"/>
<feature type="compositionally biased region" description="Acidic residues" evidence="1">
    <location>
        <begin position="1"/>
        <end position="17"/>
    </location>
</feature>
<feature type="region of interest" description="Disordered" evidence="1">
    <location>
        <begin position="1"/>
        <end position="30"/>
    </location>
</feature>
<dbReference type="AlphaFoldDB" id="A0A0C3HSU4"/>
<evidence type="ECO:0000313" key="2">
    <source>
        <dbReference type="EMBL" id="KIN05327.1"/>
    </source>
</evidence>
<dbReference type="Proteomes" id="UP000054321">
    <property type="component" value="Unassembled WGS sequence"/>
</dbReference>
<name>A0A0C3HSU4_OIDMZ</name>
<organism evidence="2 3">
    <name type="scientific">Oidiodendron maius (strain Zn)</name>
    <dbReference type="NCBI Taxonomy" id="913774"/>
    <lineage>
        <taxon>Eukaryota</taxon>
        <taxon>Fungi</taxon>
        <taxon>Dikarya</taxon>
        <taxon>Ascomycota</taxon>
        <taxon>Pezizomycotina</taxon>
        <taxon>Leotiomycetes</taxon>
        <taxon>Leotiomycetes incertae sedis</taxon>
        <taxon>Myxotrichaceae</taxon>
        <taxon>Oidiodendron</taxon>
    </lineage>
</organism>
<dbReference type="OrthoDB" id="4770730at2759"/>
<dbReference type="InParanoid" id="A0A0C3HSU4"/>
<accession>A0A0C3HSU4</accession>
<reference evidence="2 3" key="1">
    <citation type="submission" date="2014-04" db="EMBL/GenBank/DDBJ databases">
        <authorList>
            <consortium name="DOE Joint Genome Institute"/>
            <person name="Kuo A."/>
            <person name="Martino E."/>
            <person name="Perotto S."/>
            <person name="Kohler A."/>
            <person name="Nagy L.G."/>
            <person name="Floudas D."/>
            <person name="Copeland A."/>
            <person name="Barry K.W."/>
            <person name="Cichocki N."/>
            <person name="Veneault-Fourrey C."/>
            <person name="LaButti K."/>
            <person name="Lindquist E.A."/>
            <person name="Lipzen A."/>
            <person name="Lundell T."/>
            <person name="Morin E."/>
            <person name="Murat C."/>
            <person name="Sun H."/>
            <person name="Tunlid A."/>
            <person name="Henrissat B."/>
            <person name="Grigoriev I.V."/>
            <person name="Hibbett D.S."/>
            <person name="Martin F."/>
            <person name="Nordberg H.P."/>
            <person name="Cantor M.N."/>
            <person name="Hua S.X."/>
        </authorList>
    </citation>
    <scope>NUCLEOTIDE SEQUENCE [LARGE SCALE GENOMIC DNA]</scope>
    <source>
        <strain evidence="2 3">Zn</strain>
    </source>
</reference>
<sequence length="485" mass="54138">MADVVESDVDYGDEEWPDNNVDPETSEGAAKIRRSEAALATNFQREAEMRRRQFRGPTVAYDIPASLYKKAQTQQDQLTDDERALLLSRGDVVGKALAQPASLTPAERYEVLRRPPPDVVRASVRRVTCGALSEPADLFAKVREANVRGQLRSLSDEEVGLVARNFREKDDSTPFSYEFMAWGETPGNSEATNLLAAKEGIDMVTFAAAGRYLLTDPDVVARKQVGIRDEAARNQAQRSMVADMGSAGDTRRTILQQPIRGEDGSAASGMEQDWDGEQELNAIADRMEELQRQRDRGDLAEEEFRQQHQDQITILRTYARKRSYKEHPSAGPISRSIHPFPHSTQAPTDAPFTPRAFKPSPASYSPAAPAGILPPLSTASALFTRPAGPGTHPGGRALYQSNWTIDRLESWAPGTPGNRRKGPFELLADDLKDQMQVENLVHEFEDHWGELEARWMALTEEERAAYEARSEALRQESWVQYDNSR</sequence>
<feature type="compositionally biased region" description="Low complexity" evidence="1">
    <location>
        <begin position="359"/>
        <end position="369"/>
    </location>
</feature>
<keyword evidence="3" id="KW-1185">Reference proteome</keyword>